<evidence type="ECO:0000256" key="2">
    <source>
        <dbReference type="ARBA" id="ARBA00022723"/>
    </source>
</evidence>
<dbReference type="SUPFAM" id="SSF53067">
    <property type="entry name" value="Actin-like ATPase domain"/>
    <property type="match status" value="1"/>
</dbReference>
<name>X1R994_9ZZZZ</name>
<gene>
    <name evidence="6" type="ORF">S12H4_22606</name>
</gene>
<dbReference type="AlphaFoldDB" id="X1R994"/>
<accession>X1R994</accession>
<reference evidence="6" key="1">
    <citation type="journal article" date="2014" name="Front. Microbiol.">
        <title>High frequency of phylogenetically diverse reductive dehalogenase-homologous genes in deep subseafloor sedimentary metagenomes.</title>
        <authorList>
            <person name="Kawai M."/>
            <person name="Futagami T."/>
            <person name="Toyoda A."/>
            <person name="Takaki Y."/>
            <person name="Nishi S."/>
            <person name="Hori S."/>
            <person name="Arai W."/>
            <person name="Tsubouchi T."/>
            <person name="Morono Y."/>
            <person name="Uchiyama I."/>
            <person name="Ito T."/>
            <person name="Fujiyama A."/>
            <person name="Inagaki F."/>
            <person name="Takami H."/>
        </authorList>
    </citation>
    <scope>NUCLEOTIDE SEQUENCE</scope>
    <source>
        <strain evidence="6">Expedition CK06-06</strain>
    </source>
</reference>
<dbReference type="GO" id="GO:0046872">
    <property type="term" value="F:metal ion binding"/>
    <property type="evidence" value="ECO:0007669"/>
    <property type="project" value="UniProtKB-KW"/>
</dbReference>
<comment type="cofactor">
    <cofactor evidence="1">
        <name>[4Fe-4S] cluster</name>
        <dbReference type="ChEBI" id="CHEBI:49883"/>
    </cofactor>
</comment>
<protein>
    <recommendedName>
        <fullName evidence="5">ATPase BadF/BadG/BcrA/BcrD type domain-containing protein</fullName>
    </recommendedName>
</protein>
<dbReference type="Gene3D" id="3.30.420.40">
    <property type="match status" value="1"/>
</dbReference>
<evidence type="ECO:0000256" key="3">
    <source>
        <dbReference type="ARBA" id="ARBA00023004"/>
    </source>
</evidence>
<dbReference type="GO" id="GO:0051536">
    <property type="term" value="F:iron-sulfur cluster binding"/>
    <property type="evidence" value="ECO:0007669"/>
    <property type="project" value="UniProtKB-KW"/>
</dbReference>
<sequence>QLNGAASTGSARNLIADILGIDRENEIITQARAAAYFHPEVRTVIEIGGQDSKLIFLEGDERSGQPVIVDHALNEICAAGTGSFLDQQAYRLGVSIEEEFSELVLRSKRPTTIAGRCSVFAKSDMIHLQQEGAPTEDILAGLCYALARNYISNLGKGKRFEKPIAFQGAVAANRGVVKAFEDLLGLEPGELIIPQHFKIMGAIDAPTSMPRYAFFFCPCGEEESSPGQ</sequence>
<dbReference type="EMBL" id="BARW01011822">
    <property type="protein sequence ID" value="GAI77123.1"/>
    <property type="molecule type" value="Genomic_DNA"/>
</dbReference>
<feature type="non-terminal residue" evidence="6">
    <location>
        <position position="228"/>
    </location>
</feature>
<evidence type="ECO:0000256" key="4">
    <source>
        <dbReference type="ARBA" id="ARBA00023014"/>
    </source>
</evidence>
<dbReference type="NCBIfam" id="TIGR00241">
    <property type="entry name" value="CoA_E_activ"/>
    <property type="match status" value="1"/>
</dbReference>
<keyword evidence="3" id="KW-0408">Iron</keyword>
<evidence type="ECO:0000259" key="5">
    <source>
        <dbReference type="Pfam" id="PF01869"/>
    </source>
</evidence>
<dbReference type="InterPro" id="IPR051805">
    <property type="entry name" value="Dehydratase_Activator_Redct"/>
</dbReference>
<dbReference type="InterPro" id="IPR008275">
    <property type="entry name" value="CoA_E_activase_dom"/>
</dbReference>
<proteinExistence type="predicted"/>
<evidence type="ECO:0000313" key="6">
    <source>
        <dbReference type="EMBL" id="GAI77123.1"/>
    </source>
</evidence>
<feature type="domain" description="ATPase BadF/BadG/BcrA/BcrD type" evidence="5">
    <location>
        <begin position="9"/>
        <end position="202"/>
    </location>
</feature>
<keyword evidence="2" id="KW-0479">Metal-binding</keyword>
<organism evidence="6">
    <name type="scientific">marine sediment metagenome</name>
    <dbReference type="NCBI Taxonomy" id="412755"/>
    <lineage>
        <taxon>unclassified sequences</taxon>
        <taxon>metagenomes</taxon>
        <taxon>ecological metagenomes</taxon>
    </lineage>
</organism>
<dbReference type="PANTHER" id="PTHR32329">
    <property type="entry name" value="BIFUNCTIONAL PROTEIN [INCLUDES 2-HYDROXYACYL-COA DEHYDRATASE (N-TER) AND ITS ACTIVATOR DOMAIN (C_TERM)-RELATED"/>
    <property type="match status" value="1"/>
</dbReference>
<dbReference type="Pfam" id="PF01869">
    <property type="entry name" value="BcrAD_BadFG"/>
    <property type="match status" value="1"/>
</dbReference>
<evidence type="ECO:0000256" key="1">
    <source>
        <dbReference type="ARBA" id="ARBA00001966"/>
    </source>
</evidence>
<dbReference type="PANTHER" id="PTHR32329:SF7">
    <property type="entry name" value="ACTIVATOR OF 2-HYDROXYACYL-COA-HYDRATASE"/>
    <property type="match status" value="1"/>
</dbReference>
<dbReference type="InterPro" id="IPR043129">
    <property type="entry name" value="ATPase_NBD"/>
</dbReference>
<dbReference type="InterPro" id="IPR002731">
    <property type="entry name" value="ATPase_BadF"/>
</dbReference>
<feature type="non-terminal residue" evidence="6">
    <location>
        <position position="1"/>
    </location>
</feature>
<keyword evidence="4" id="KW-0411">Iron-sulfur</keyword>
<comment type="caution">
    <text evidence="6">The sequence shown here is derived from an EMBL/GenBank/DDBJ whole genome shotgun (WGS) entry which is preliminary data.</text>
</comment>